<proteinExistence type="predicted"/>
<dbReference type="RefSeq" id="WP_161823782.1">
    <property type="nucleotide sequence ID" value="NZ_WVIC01000003.1"/>
</dbReference>
<dbReference type="Proteomes" id="UP000607397">
    <property type="component" value="Unassembled WGS sequence"/>
</dbReference>
<organism evidence="2 3">
    <name type="scientific">Petrachloros mirabilis ULC683</name>
    <dbReference type="NCBI Taxonomy" id="2781853"/>
    <lineage>
        <taxon>Bacteria</taxon>
        <taxon>Bacillati</taxon>
        <taxon>Cyanobacteriota</taxon>
        <taxon>Cyanophyceae</taxon>
        <taxon>Synechococcales</taxon>
        <taxon>Petrachlorosaceae</taxon>
        <taxon>Petrachloros</taxon>
        <taxon>Petrachloros mirabilis</taxon>
    </lineage>
</organism>
<reference evidence="2" key="1">
    <citation type="submission" date="2019-12" db="EMBL/GenBank/DDBJ databases">
        <title>High-Quality draft genome sequences of three cyanobacteria isolated from the limestone walls of the Old Cathedral of Coimbra.</title>
        <authorList>
            <person name="Tiago I."/>
            <person name="Soares F."/>
            <person name="Portugal A."/>
        </authorList>
    </citation>
    <scope>NUCLEOTIDE SEQUENCE [LARGE SCALE GENOMIC DNA]</scope>
    <source>
        <strain evidence="2">C</strain>
    </source>
</reference>
<keyword evidence="3" id="KW-1185">Reference proteome</keyword>
<accession>A0A8K2A6N5</accession>
<name>A0A8K2A6N5_9CYAN</name>
<comment type="caution">
    <text evidence="2">The sequence shown here is derived from an EMBL/GenBank/DDBJ whole genome shotgun (WGS) entry which is preliminary data.</text>
</comment>
<sequence>MLKFSLMPMLGKGGWIAFAIAALVFFSGCSIPSVSAESRIFLPLSLEYLGAQTLPKSDGAGISLGQITDVVYDRGRDRIYATLGDSPSPRVVSLKLALDPNLESPTPIQAITPESVTSLDSPSNTRQTAAGLALGSQTLWVTRQSPLAATPISAFNLPQGEFQQSLPLPKRLRPPEDADPEAVSDLSTGLKAVTLDPEGQRLFTATEQPLLTSASEPPMAAEPYSHFFHYWIGEPEPYLLAEHLYPLGVPSSQMSRLVALTTLDSGGHFLSLEQYRDAQGMDHAQIFQLATGDATDVSAYDPVPFSAVVPIRKQPLIELSAPEIPVSSELGMTLGPYLPDGSRSLLISAHPSTTANITQLLLLRLFSQSSKSLI</sequence>
<evidence type="ECO:0000259" key="1">
    <source>
        <dbReference type="Pfam" id="PF13449"/>
    </source>
</evidence>
<dbReference type="InterPro" id="IPR027372">
    <property type="entry name" value="Phytase-like_dom"/>
</dbReference>
<evidence type="ECO:0000313" key="2">
    <source>
        <dbReference type="EMBL" id="NCJ05300.1"/>
    </source>
</evidence>
<feature type="domain" description="Phytase-like" evidence="1">
    <location>
        <begin position="64"/>
        <end position="347"/>
    </location>
</feature>
<dbReference type="PROSITE" id="PS51257">
    <property type="entry name" value="PROKAR_LIPOPROTEIN"/>
    <property type="match status" value="1"/>
</dbReference>
<dbReference type="EMBL" id="WVIC01000003">
    <property type="protein sequence ID" value="NCJ05300.1"/>
    <property type="molecule type" value="Genomic_DNA"/>
</dbReference>
<evidence type="ECO:0000313" key="3">
    <source>
        <dbReference type="Proteomes" id="UP000607397"/>
    </source>
</evidence>
<dbReference type="Pfam" id="PF13449">
    <property type="entry name" value="Phytase-like"/>
    <property type="match status" value="1"/>
</dbReference>
<protein>
    <submittedName>
        <fullName evidence="2">Esterase-like activity of phytase family protein</fullName>
    </submittedName>
</protein>
<gene>
    <name evidence="2" type="ORF">GS597_01960</name>
</gene>
<dbReference type="AlphaFoldDB" id="A0A8K2A6N5"/>